<dbReference type="GO" id="GO:0016020">
    <property type="term" value="C:membrane"/>
    <property type="evidence" value="ECO:0007669"/>
    <property type="project" value="UniProtKB-SubCell"/>
</dbReference>
<comment type="caution">
    <text evidence="10">The sequence shown here is derived from an EMBL/GenBank/DDBJ whole genome shotgun (WGS) entry which is preliminary data.</text>
</comment>
<protein>
    <recommendedName>
        <fullName evidence="9">Malectin-like domain-containing protein</fullName>
    </recommendedName>
</protein>
<feature type="domain" description="Malectin-like" evidence="9">
    <location>
        <begin position="24"/>
        <end position="340"/>
    </location>
</feature>
<feature type="chain" id="PRO_5044842306" description="Malectin-like domain-containing protein" evidence="8">
    <location>
        <begin position="20"/>
        <end position="476"/>
    </location>
</feature>
<evidence type="ECO:0000256" key="3">
    <source>
        <dbReference type="ARBA" id="ARBA00022729"/>
    </source>
</evidence>
<feature type="compositionally biased region" description="Low complexity" evidence="6">
    <location>
        <begin position="213"/>
        <end position="230"/>
    </location>
</feature>
<feature type="compositionally biased region" description="Basic and acidic residues" evidence="6">
    <location>
        <begin position="464"/>
        <end position="476"/>
    </location>
</feature>
<keyword evidence="2 7" id="KW-0812">Transmembrane</keyword>
<evidence type="ECO:0000256" key="7">
    <source>
        <dbReference type="SAM" id="Phobius"/>
    </source>
</evidence>
<evidence type="ECO:0000313" key="11">
    <source>
        <dbReference type="Proteomes" id="UP001642260"/>
    </source>
</evidence>
<feature type="region of interest" description="Disordered" evidence="6">
    <location>
        <begin position="427"/>
        <end position="476"/>
    </location>
</feature>
<keyword evidence="5 7" id="KW-0472">Membrane</keyword>
<evidence type="ECO:0000256" key="4">
    <source>
        <dbReference type="ARBA" id="ARBA00022989"/>
    </source>
</evidence>
<evidence type="ECO:0000256" key="2">
    <source>
        <dbReference type="ARBA" id="ARBA00022692"/>
    </source>
</evidence>
<feature type="compositionally biased region" description="Gly residues" evidence="6">
    <location>
        <begin position="352"/>
        <end position="363"/>
    </location>
</feature>
<feature type="transmembrane region" description="Helical" evidence="7">
    <location>
        <begin position="402"/>
        <end position="424"/>
    </location>
</feature>
<comment type="subcellular location">
    <subcellularLocation>
        <location evidence="1">Membrane</location>
        <topology evidence="1">Single-pass membrane protein</topology>
    </subcellularLocation>
</comment>
<evidence type="ECO:0000256" key="1">
    <source>
        <dbReference type="ARBA" id="ARBA00004167"/>
    </source>
</evidence>
<feature type="region of interest" description="Disordered" evidence="6">
    <location>
        <begin position="206"/>
        <end position="233"/>
    </location>
</feature>
<keyword evidence="4 7" id="KW-1133">Transmembrane helix</keyword>
<dbReference type="Pfam" id="PF12819">
    <property type="entry name" value="Malectin_like"/>
    <property type="match status" value="1"/>
</dbReference>
<keyword evidence="11" id="KW-1185">Reference proteome</keyword>
<dbReference type="InterPro" id="IPR024788">
    <property type="entry name" value="Malectin-like_Carb-bd_dom"/>
</dbReference>
<dbReference type="EMBL" id="CAKOAT010930708">
    <property type="protein sequence ID" value="CAH8390950.1"/>
    <property type="molecule type" value="Genomic_DNA"/>
</dbReference>
<dbReference type="AlphaFoldDB" id="A0ABC8M5T2"/>
<feature type="region of interest" description="Disordered" evidence="6">
    <location>
        <begin position="348"/>
        <end position="392"/>
    </location>
</feature>
<evidence type="ECO:0000313" key="10">
    <source>
        <dbReference type="EMBL" id="CAH8390950.1"/>
    </source>
</evidence>
<evidence type="ECO:0000256" key="6">
    <source>
        <dbReference type="SAM" id="MobiDB-lite"/>
    </source>
</evidence>
<dbReference type="PANTHER" id="PTHR45631:SF120">
    <property type="entry name" value="KINASE-LIKE PROTEIN-RELATED"/>
    <property type="match status" value="1"/>
</dbReference>
<proteinExistence type="predicted"/>
<feature type="signal peptide" evidence="8">
    <location>
        <begin position="1"/>
        <end position="19"/>
    </location>
</feature>
<feature type="compositionally biased region" description="Polar residues" evidence="6">
    <location>
        <begin position="431"/>
        <end position="443"/>
    </location>
</feature>
<accession>A0ABC8M5T2</accession>
<organism evidence="10 11">
    <name type="scientific">Eruca vesicaria subsp. sativa</name>
    <name type="common">Garden rocket</name>
    <name type="synonym">Eruca sativa</name>
    <dbReference type="NCBI Taxonomy" id="29727"/>
    <lineage>
        <taxon>Eukaryota</taxon>
        <taxon>Viridiplantae</taxon>
        <taxon>Streptophyta</taxon>
        <taxon>Embryophyta</taxon>
        <taxon>Tracheophyta</taxon>
        <taxon>Spermatophyta</taxon>
        <taxon>Magnoliopsida</taxon>
        <taxon>eudicotyledons</taxon>
        <taxon>Gunneridae</taxon>
        <taxon>Pentapetalae</taxon>
        <taxon>rosids</taxon>
        <taxon>malvids</taxon>
        <taxon>Brassicales</taxon>
        <taxon>Brassicaceae</taxon>
        <taxon>Brassiceae</taxon>
        <taxon>Eruca</taxon>
    </lineage>
</organism>
<evidence type="ECO:0000256" key="5">
    <source>
        <dbReference type="ARBA" id="ARBA00023136"/>
    </source>
</evidence>
<feature type="compositionally biased region" description="Low complexity" evidence="6">
    <location>
        <begin position="381"/>
        <end position="392"/>
    </location>
</feature>
<evidence type="ECO:0000256" key="8">
    <source>
        <dbReference type="SAM" id="SignalP"/>
    </source>
</evidence>
<name>A0ABC8M5T2_ERUVS</name>
<evidence type="ECO:0000259" key="9">
    <source>
        <dbReference type="Pfam" id="PF12819"/>
    </source>
</evidence>
<dbReference type="PANTHER" id="PTHR45631">
    <property type="entry name" value="OS07G0107800 PROTEIN-RELATED"/>
    <property type="match status" value="1"/>
</dbReference>
<reference evidence="10 11" key="1">
    <citation type="submission" date="2022-03" db="EMBL/GenBank/DDBJ databases">
        <authorList>
            <person name="Macdonald S."/>
            <person name="Ahmed S."/>
            <person name="Newling K."/>
        </authorList>
    </citation>
    <scope>NUCLEOTIDE SEQUENCE [LARGE SCALE GENOMIC DNA]</scope>
</reference>
<sequence>MAGLLLILLSLSTTVLSLAENIKIDCGASESDLRSNKITSWVGDEGFVTTGKSFTIHGEKKPYKSLRSFPSGKSNCYSNIPATRRRKTLVRTVFYYGNYDGKSSPPSFSVIYDMKYIDNVTFTVSSPGDENPPAFISEVIFSPTRKSISVCLFRSSRQDVPFISSIEVYGMDVGMYDDIEPYEGLLLGKRFAFGAKETISDPYGRYWSPIGPNNPGSSEPTTSPSSIDTTGVPNKPPAIVMSKALLIKGTGTALPLSSSPLYLALYFSEPQNLDQTKKRSFNVFLDTKQQSSNPIVPVFRKATQFVIRDIVATSITQLNFESTSDSDLPPIVNAMEIYSILNAHGGGDRRGGQIGGGNGGEEQSGGDDDREGRRQKKAQADKAAGALAKIPAGGPRKPKLPLILGVTLGSAFAALSSVCAAISFKRGQNAKPESNTEPAMSTVSREEAGVAPLVGQQLASDVSHPGKDDHHQHGAA</sequence>
<keyword evidence="3 8" id="KW-0732">Signal</keyword>
<gene>
    <name evidence="10" type="ORF">ERUC_LOCUS43433</name>
</gene>
<dbReference type="Proteomes" id="UP001642260">
    <property type="component" value="Unassembled WGS sequence"/>
</dbReference>